<evidence type="ECO:0000313" key="2">
    <source>
        <dbReference type="Proteomes" id="UP000789860"/>
    </source>
</evidence>
<sequence length="817" mass="94270">MYIPLSELSQELDILRKVTEMEVTLTLGQLFKWSPKARSEILKALTRKKKENDVMMLDTNVSIVRTVQTRSIKKDGDVPMGVVTINGEKTNTPIDPRSRLNLMHEKYAKGKGLTWRSVNGKGRMADDSVSNFLGYIPNVEVDAEGVKVTQGFYVMGSASFDVLLGILWIAAAKCDLKYKEVSFVTTTVPESWTRPWNNEDDEFESDDEGDDLDVLSIRRIQIDKPKIEKMDAKYKEIIIKANNSNQLLLEELTPINDDRLEGTKHRGQVIYWNADQENRGVINVGGLELVMRLTVENNNRLDINPEIPIKSRNYLINQLINVVPDVFAFGLSEIGKTSLIEYEVRTGGKVIPETRMRPIRINNPERVMLFENQLREIVKYVKKKEGGTDQLRVVGDMRPLNKYIMKDSYLLPMIRDIIEKAVGHDWYSSVDAYKGYWQIQIREENRDKVAVTTPIGLMRYTVMCMGLKNTSETFQRLMDIVLEGDEWRNITAAYQDDVGLWTDGSVQDHIDAFIKLAHKFKNVELTFAAKKCHLLYRELCMYSKVAKPLTDLTKQNVGYHWKSKQEQSFQELKRLLVDNVMLKAPDWQKAKSGERLYQMYTDACDVSLEVVLEQKDSNNQLRPVLFESRKLNEHEVNYTITEKECLDHYALEWLFNKAMLKGRLMRWVLALQTFDFQVRYKPGKLHGNADEISRYSNSLVQQRLMNDEYIENLLMSVNMEDQKSTANGKPSRRVIFDIEEKRKIVIVNYEGIAGEGEHREINSCVRKILMNYEWASGPMHRTSAGHEHIVVAVEDLTGFIEAQTLKRKNAKSIAQFI</sequence>
<comment type="caution">
    <text evidence="1">The sequence shown here is derived from an EMBL/GenBank/DDBJ whole genome shotgun (WGS) entry which is preliminary data.</text>
</comment>
<proteinExistence type="predicted"/>
<evidence type="ECO:0000313" key="1">
    <source>
        <dbReference type="EMBL" id="CAG8537517.1"/>
    </source>
</evidence>
<dbReference type="EMBL" id="CAJVPM010006660">
    <property type="protein sequence ID" value="CAG8537517.1"/>
    <property type="molecule type" value="Genomic_DNA"/>
</dbReference>
<gene>
    <name evidence="1" type="ORF">SCALOS_LOCUS4706</name>
</gene>
<accession>A0ACA9LPQ8</accession>
<protein>
    <submittedName>
        <fullName evidence="1">6111_t:CDS:1</fullName>
    </submittedName>
</protein>
<keyword evidence="2" id="KW-1185">Reference proteome</keyword>
<organism evidence="1 2">
    <name type="scientific">Scutellospora calospora</name>
    <dbReference type="NCBI Taxonomy" id="85575"/>
    <lineage>
        <taxon>Eukaryota</taxon>
        <taxon>Fungi</taxon>
        <taxon>Fungi incertae sedis</taxon>
        <taxon>Mucoromycota</taxon>
        <taxon>Glomeromycotina</taxon>
        <taxon>Glomeromycetes</taxon>
        <taxon>Diversisporales</taxon>
        <taxon>Gigasporaceae</taxon>
        <taxon>Scutellospora</taxon>
    </lineage>
</organism>
<dbReference type="Proteomes" id="UP000789860">
    <property type="component" value="Unassembled WGS sequence"/>
</dbReference>
<reference evidence="1" key="1">
    <citation type="submission" date="2021-06" db="EMBL/GenBank/DDBJ databases">
        <authorList>
            <person name="Kallberg Y."/>
            <person name="Tangrot J."/>
            <person name="Rosling A."/>
        </authorList>
    </citation>
    <scope>NUCLEOTIDE SEQUENCE</scope>
    <source>
        <strain evidence="1">AU212A</strain>
    </source>
</reference>
<name>A0ACA9LPQ8_9GLOM</name>